<accession>A0ABU2GJR7</accession>
<evidence type="ECO:0000313" key="3">
    <source>
        <dbReference type="Proteomes" id="UP001257060"/>
    </source>
</evidence>
<comment type="caution">
    <text evidence="2">The sequence shown here is derived from an EMBL/GenBank/DDBJ whole genome shotgun (WGS) entry which is preliminary data.</text>
</comment>
<feature type="transmembrane region" description="Helical" evidence="1">
    <location>
        <begin position="21"/>
        <end position="43"/>
    </location>
</feature>
<feature type="transmembrane region" description="Helical" evidence="1">
    <location>
        <begin position="79"/>
        <end position="99"/>
    </location>
</feature>
<keyword evidence="1" id="KW-0812">Transmembrane</keyword>
<gene>
    <name evidence="2" type="ORF">NDI76_20220</name>
</gene>
<keyword evidence="3" id="KW-1185">Reference proteome</keyword>
<dbReference type="Proteomes" id="UP001257060">
    <property type="component" value="Unassembled WGS sequence"/>
</dbReference>
<feature type="transmembrane region" description="Helical" evidence="1">
    <location>
        <begin position="151"/>
        <end position="168"/>
    </location>
</feature>
<organism evidence="2 3">
    <name type="scientific">Halogeometricum salsisoli</name>
    <dbReference type="NCBI Taxonomy" id="2950536"/>
    <lineage>
        <taxon>Archaea</taxon>
        <taxon>Methanobacteriati</taxon>
        <taxon>Methanobacteriota</taxon>
        <taxon>Stenosarchaea group</taxon>
        <taxon>Halobacteria</taxon>
        <taxon>Halobacteriales</taxon>
        <taxon>Haloferacaceae</taxon>
        <taxon>Halogeometricum</taxon>
    </lineage>
</organism>
<keyword evidence="1" id="KW-1133">Transmembrane helix</keyword>
<evidence type="ECO:0000313" key="2">
    <source>
        <dbReference type="EMBL" id="MDS0301068.1"/>
    </source>
</evidence>
<reference evidence="2 3" key="1">
    <citation type="submission" date="2022-06" db="EMBL/GenBank/DDBJ databases">
        <title>Halogeometricum sp. a new haloarchaeum isolate from saline soil.</title>
        <authorList>
            <person name="Strakova D."/>
            <person name="Galisteo C."/>
            <person name="Sanchez-Porro C."/>
            <person name="Ventosa A."/>
        </authorList>
    </citation>
    <scope>NUCLEOTIDE SEQUENCE [LARGE SCALE GENOMIC DNA]</scope>
    <source>
        <strain evidence="2 3">S1BR25-6</strain>
    </source>
</reference>
<feature type="transmembrane region" description="Helical" evidence="1">
    <location>
        <begin position="120"/>
        <end position="145"/>
    </location>
</feature>
<sequence length="183" mass="18823">MNSPSLERHAERFLAALGFPLTTWTRLVLCVGGAMISYVLLVLSSFPEYSVQMVSANIGYLDDAIVELTANSYATAGPVGLGLIVSYAMLTGIAITNVANRVKRVGVAESGGLSSAVPGFLAAGCASCGAGILGFLGFAGAVALLPFHGNLLRVGGLLLLVGYLARVGDPRYCTVVPDSGIEQ</sequence>
<dbReference type="RefSeq" id="WP_310925989.1">
    <property type="nucleotide sequence ID" value="NZ_JAMQOP010000005.1"/>
</dbReference>
<keyword evidence="1" id="KW-0472">Membrane</keyword>
<dbReference type="EMBL" id="JAMQOP010000005">
    <property type="protein sequence ID" value="MDS0301068.1"/>
    <property type="molecule type" value="Genomic_DNA"/>
</dbReference>
<proteinExistence type="predicted"/>
<name>A0ABU2GJR7_9EURY</name>
<protein>
    <submittedName>
        <fullName evidence="2">Uncharacterized protein</fullName>
    </submittedName>
</protein>
<evidence type="ECO:0000256" key="1">
    <source>
        <dbReference type="SAM" id="Phobius"/>
    </source>
</evidence>